<dbReference type="RefSeq" id="WP_007494341.1">
    <property type="nucleotide sequence ID" value="NZ_AGBF01000025.1"/>
</dbReference>
<dbReference type="AlphaFoldDB" id="G2G9S9"/>
<accession>G2G9S9</accession>
<name>G2G9S9_9ACTN</name>
<protein>
    <submittedName>
        <fullName evidence="1">Uncharacterized protein</fullName>
    </submittedName>
</protein>
<dbReference type="EMBL" id="AGBF01000025">
    <property type="protein sequence ID" value="EGX59751.1"/>
    <property type="molecule type" value="Genomic_DNA"/>
</dbReference>
<dbReference type="Proteomes" id="UP000004217">
    <property type="component" value="Unassembled WGS sequence"/>
</dbReference>
<evidence type="ECO:0000313" key="1">
    <source>
        <dbReference type="EMBL" id="EGX59751.1"/>
    </source>
</evidence>
<proteinExistence type="predicted"/>
<organism evidence="1 2">
    <name type="scientific">Streptomyces zinciresistens K42</name>
    <dbReference type="NCBI Taxonomy" id="700597"/>
    <lineage>
        <taxon>Bacteria</taxon>
        <taxon>Bacillati</taxon>
        <taxon>Actinomycetota</taxon>
        <taxon>Actinomycetes</taxon>
        <taxon>Kitasatosporales</taxon>
        <taxon>Streptomycetaceae</taxon>
        <taxon>Streptomyces</taxon>
    </lineage>
</organism>
<dbReference type="OrthoDB" id="3403133at2"/>
<sequence>MGVISPVLPANLRWLWGYGHPRCWRQETAGRLLEVFAEAAAVVVRGGGGRIAMLPVLCHLLWRGGRWPQT</sequence>
<reference evidence="1 2" key="1">
    <citation type="submission" date="2011-08" db="EMBL/GenBank/DDBJ databases">
        <authorList>
            <person name="Lin Y."/>
            <person name="Hao X."/>
            <person name="Johnstone L."/>
            <person name="Miller S.J."/>
            <person name="Wei G."/>
            <person name="Rensing C."/>
        </authorList>
    </citation>
    <scope>NUCLEOTIDE SEQUENCE [LARGE SCALE GENOMIC DNA]</scope>
    <source>
        <strain evidence="1 2">K42</strain>
    </source>
</reference>
<comment type="caution">
    <text evidence="1">The sequence shown here is derived from an EMBL/GenBank/DDBJ whole genome shotgun (WGS) entry which is preliminary data.</text>
</comment>
<gene>
    <name evidence="1" type="ORF">SZN_11248</name>
</gene>
<keyword evidence="2" id="KW-1185">Reference proteome</keyword>
<dbReference type="PATRIC" id="fig|700597.3.peg.2202"/>
<evidence type="ECO:0000313" key="2">
    <source>
        <dbReference type="Proteomes" id="UP000004217"/>
    </source>
</evidence>